<sequence length="61" mass="7083">MPTKLSINLIRLVIRQSSYIQQTRKHRQVQFATIIVLLIDCGLHLPTFLFARYSLQGSIKL</sequence>
<evidence type="ECO:0000256" key="1">
    <source>
        <dbReference type="SAM" id="Phobius"/>
    </source>
</evidence>
<evidence type="ECO:0000313" key="2">
    <source>
        <dbReference type="EMBL" id="KAE8379300.1"/>
    </source>
</evidence>
<organism evidence="2 3">
    <name type="scientific">Aspergillus bertholletiae</name>
    <dbReference type="NCBI Taxonomy" id="1226010"/>
    <lineage>
        <taxon>Eukaryota</taxon>
        <taxon>Fungi</taxon>
        <taxon>Dikarya</taxon>
        <taxon>Ascomycota</taxon>
        <taxon>Pezizomycotina</taxon>
        <taxon>Eurotiomycetes</taxon>
        <taxon>Eurotiomycetidae</taxon>
        <taxon>Eurotiales</taxon>
        <taxon>Aspergillaceae</taxon>
        <taxon>Aspergillus</taxon>
        <taxon>Aspergillus subgen. Circumdati</taxon>
    </lineage>
</organism>
<protein>
    <submittedName>
        <fullName evidence="2">Uncharacterized protein</fullName>
    </submittedName>
</protein>
<feature type="transmembrane region" description="Helical" evidence="1">
    <location>
        <begin position="31"/>
        <end position="51"/>
    </location>
</feature>
<keyword evidence="3" id="KW-1185">Reference proteome</keyword>
<keyword evidence="1" id="KW-0472">Membrane</keyword>
<accession>A0A5N7BC43</accession>
<reference evidence="2 3" key="1">
    <citation type="submission" date="2019-04" db="EMBL/GenBank/DDBJ databases">
        <title>Friends and foes A comparative genomics studyof 23 Aspergillus species from section Flavi.</title>
        <authorList>
            <consortium name="DOE Joint Genome Institute"/>
            <person name="Kjaerbolling I."/>
            <person name="Vesth T."/>
            <person name="Frisvad J.C."/>
            <person name="Nybo J.L."/>
            <person name="Theobald S."/>
            <person name="Kildgaard S."/>
            <person name="Isbrandt T."/>
            <person name="Kuo A."/>
            <person name="Sato A."/>
            <person name="Lyhne E.K."/>
            <person name="Kogle M.E."/>
            <person name="Wiebenga A."/>
            <person name="Kun R.S."/>
            <person name="Lubbers R.J."/>
            <person name="Makela M.R."/>
            <person name="Barry K."/>
            <person name="Chovatia M."/>
            <person name="Clum A."/>
            <person name="Daum C."/>
            <person name="Haridas S."/>
            <person name="He G."/>
            <person name="LaButti K."/>
            <person name="Lipzen A."/>
            <person name="Mondo S."/>
            <person name="Riley R."/>
            <person name="Salamov A."/>
            <person name="Simmons B.A."/>
            <person name="Magnuson J.K."/>
            <person name="Henrissat B."/>
            <person name="Mortensen U.H."/>
            <person name="Larsen T.O."/>
            <person name="Devries R.P."/>
            <person name="Grigoriev I.V."/>
            <person name="Machida M."/>
            <person name="Baker S.E."/>
            <person name="Andersen M.R."/>
        </authorList>
    </citation>
    <scope>NUCLEOTIDE SEQUENCE [LARGE SCALE GENOMIC DNA]</scope>
    <source>
        <strain evidence="2 3">IBT 29228</strain>
    </source>
</reference>
<evidence type="ECO:0000313" key="3">
    <source>
        <dbReference type="Proteomes" id="UP000326198"/>
    </source>
</evidence>
<dbReference type="Proteomes" id="UP000326198">
    <property type="component" value="Unassembled WGS sequence"/>
</dbReference>
<gene>
    <name evidence="2" type="ORF">BDV26DRAFT_172114</name>
</gene>
<dbReference type="EMBL" id="ML736196">
    <property type="protein sequence ID" value="KAE8379300.1"/>
    <property type="molecule type" value="Genomic_DNA"/>
</dbReference>
<dbReference type="AlphaFoldDB" id="A0A5N7BC43"/>
<keyword evidence="1" id="KW-0812">Transmembrane</keyword>
<keyword evidence="1" id="KW-1133">Transmembrane helix</keyword>
<name>A0A5N7BC43_9EURO</name>
<proteinExistence type="predicted"/>